<evidence type="ECO:0000313" key="3">
    <source>
        <dbReference type="Proteomes" id="UP000274695"/>
    </source>
</evidence>
<organism evidence="2 3">
    <name type="scientific">Zhongshania marina</name>
    <dbReference type="NCBI Taxonomy" id="2304603"/>
    <lineage>
        <taxon>Bacteria</taxon>
        <taxon>Pseudomonadati</taxon>
        <taxon>Pseudomonadota</taxon>
        <taxon>Gammaproteobacteria</taxon>
        <taxon>Cellvibrionales</taxon>
        <taxon>Spongiibacteraceae</taxon>
        <taxon>Zhongshania</taxon>
    </lineage>
</organism>
<keyword evidence="1" id="KW-0472">Membrane</keyword>
<feature type="transmembrane region" description="Helical" evidence="1">
    <location>
        <begin position="95"/>
        <end position="118"/>
    </location>
</feature>
<comment type="caution">
    <text evidence="2">The sequence shown here is derived from an EMBL/GenBank/DDBJ whole genome shotgun (WGS) entry which is preliminary data.</text>
</comment>
<feature type="transmembrane region" description="Helical" evidence="1">
    <location>
        <begin position="50"/>
        <end position="67"/>
    </location>
</feature>
<feature type="transmembrane region" description="Helical" evidence="1">
    <location>
        <begin position="130"/>
        <end position="155"/>
    </location>
</feature>
<dbReference type="RefSeq" id="WP_123182023.1">
    <property type="nucleotide sequence ID" value="NZ_RHGB01000006.1"/>
</dbReference>
<dbReference type="EMBL" id="RHGB01000006">
    <property type="protein sequence ID" value="RNL65571.1"/>
    <property type="molecule type" value="Genomic_DNA"/>
</dbReference>
<feature type="transmembrane region" description="Helical" evidence="1">
    <location>
        <begin position="237"/>
        <end position="257"/>
    </location>
</feature>
<feature type="transmembrane region" description="Helical" evidence="1">
    <location>
        <begin position="171"/>
        <end position="191"/>
    </location>
</feature>
<name>A0ABX9W3P6_9GAMM</name>
<reference evidence="2 3" key="1">
    <citation type="submission" date="2018-10" db="EMBL/GenBank/DDBJ databases">
        <title>Draft genome sequence of Zhongshania sp. DSW25-10.</title>
        <authorList>
            <person name="Oh J."/>
        </authorList>
    </citation>
    <scope>NUCLEOTIDE SEQUENCE [LARGE SCALE GENOMIC DNA]</scope>
    <source>
        <strain evidence="2 3">DSW25-10</strain>
    </source>
</reference>
<protein>
    <submittedName>
        <fullName evidence="2">Uncharacterized protein</fullName>
    </submittedName>
</protein>
<keyword evidence="1" id="KW-1133">Transmembrane helix</keyword>
<accession>A0ABX9W3P6</accession>
<dbReference type="Proteomes" id="UP000274695">
    <property type="component" value="Unassembled WGS sequence"/>
</dbReference>
<gene>
    <name evidence="2" type="ORF">D0911_06860</name>
</gene>
<sequence length="287" mass="32039">MIQPQVGAPIDMVADPTWQLAFGILHFAIAGLVVAYAAKTPIKEKNWNELLFRMMVLLGATLSAYFFEAAIDRAGQLWYAEIGAWPMSDFWGVRVPLWVAPVYTWFLGGGALILIHAVRTGAPRNFYYKVFLGIVIADLLLEVPIILMGGLYAYWGDTQPFFHELYFPVPAWYLFVNRFFDFFPAMMVLLVMSSGKKWAVWTIPFVMIAGAYGSYALTTWPVIIALQNDGSIIMTHIGGALTIGLALLGTYICVISAPKLQHAMDWMNQDKTESKSKKISSSLAMTD</sequence>
<proteinExistence type="predicted"/>
<keyword evidence="1" id="KW-0812">Transmembrane</keyword>
<evidence type="ECO:0000313" key="2">
    <source>
        <dbReference type="EMBL" id="RNL65571.1"/>
    </source>
</evidence>
<keyword evidence="3" id="KW-1185">Reference proteome</keyword>
<evidence type="ECO:0000256" key="1">
    <source>
        <dbReference type="SAM" id="Phobius"/>
    </source>
</evidence>
<feature type="transmembrane region" description="Helical" evidence="1">
    <location>
        <begin position="198"/>
        <end position="217"/>
    </location>
</feature>
<feature type="transmembrane region" description="Helical" evidence="1">
    <location>
        <begin position="20"/>
        <end position="38"/>
    </location>
</feature>